<accession>A0A183EUX8</accession>
<gene>
    <name evidence="1" type="ORF">GPUH_LOCUS24769</name>
</gene>
<name>A0A183EUX8_9BILA</name>
<sequence>MPFVGKRKSVDEAAKLERFKAEADTLYNVYLIENAYNVLRRFASGNDPQMLWRLARILCEKAKLSRVFKK</sequence>
<organism evidence="3">
    <name type="scientific">Gongylonema pulchrum</name>
    <dbReference type="NCBI Taxonomy" id="637853"/>
    <lineage>
        <taxon>Eukaryota</taxon>
        <taxon>Metazoa</taxon>
        <taxon>Ecdysozoa</taxon>
        <taxon>Nematoda</taxon>
        <taxon>Chromadorea</taxon>
        <taxon>Rhabditida</taxon>
        <taxon>Spirurina</taxon>
        <taxon>Spiruromorpha</taxon>
        <taxon>Spiruroidea</taxon>
        <taxon>Gongylonematidae</taxon>
        <taxon>Gongylonema</taxon>
    </lineage>
</organism>
<evidence type="ECO:0000313" key="1">
    <source>
        <dbReference type="EMBL" id="VDN43300.1"/>
    </source>
</evidence>
<dbReference type="WBParaSite" id="GPUH_0002479901-mRNA-1">
    <property type="protein sequence ID" value="GPUH_0002479901-mRNA-1"/>
    <property type="gene ID" value="GPUH_0002479901"/>
</dbReference>
<dbReference type="Proteomes" id="UP000271098">
    <property type="component" value="Unassembled WGS sequence"/>
</dbReference>
<proteinExistence type="predicted"/>
<protein>
    <submittedName>
        <fullName evidence="3">DUF4070 domain-containing protein</fullName>
    </submittedName>
</protein>
<reference evidence="1 2" key="2">
    <citation type="submission" date="2018-11" db="EMBL/GenBank/DDBJ databases">
        <authorList>
            <consortium name="Pathogen Informatics"/>
        </authorList>
    </citation>
    <scope>NUCLEOTIDE SEQUENCE [LARGE SCALE GENOMIC DNA]</scope>
</reference>
<dbReference type="AlphaFoldDB" id="A0A183EUX8"/>
<evidence type="ECO:0000313" key="2">
    <source>
        <dbReference type="Proteomes" id="UP000271098"/>
    </source>
</evidence>
<dbReference type="OrthoDB" id="69711at2759"/>
<reference evidence="3" key="1">
    <citation type="submission" date="2016-06" db="UniProtKB">
        <authorList>
            <consortium name="WormBaseParasite"/>
        </authorList>
    </citation>
    <scope>IDENTIFICATION</scope>
</reference>
<keyword evidence="2" id="KW-1185">Reference proteome</keyword>
<evidence type="ECO:0000313" key="3">
    <source>
        <dbReference type="WBParaSite" id="GPUH_0002479901-mRNA-1"/>
    </source>
</evidence>
<dbReference type="EMBL" id="UYRT01102428">
    <property type="protein sequence ID" value="VDN43300.1"/>
    <property type="molecule type" value="Genomic_DNA"/>
</dbReference>